<evidence type="ECO:0008006" key="10">
    <source>
        <dbReference type="Google" id="ProtNLM"/>
    </source>
</evidence>
<dbReference type="InParanoid" id="A0A168SDW7"/>
<dbReference type="CDD" id="cd11082">
    <property type="entry name" value="CYP61_CYP710"/>
    <property type="match status" value="1"/>
</dbReference>
<evidence type="ECO:0000313" key="8">
    <source>
        <dbReference type="EMBL" id="SAM08294.1"/>
    </source>
</evidence>
<keyword evidence="3 6" id="KW-0479">Metal-binding</keyword>
<keyword evidence="5 6" id="KW-0408">Iron</keyword>
<dbReference type="InterPro" id="IPR001128">
    <property type="entry name" value="Cyt_P450"/>
</dbReference>
<dbReference type="GO" id="GO:0020037">
    <property type="term" value="F:heme binding"/>
    <property type="evidence" value="ECO:0007669"/>
    <property type="project" value="InterPro"/>
</dbReference>
<dbReference type="OMA" id="KCIGLEY"/>
<protein>
    <recommendedName>
        <fullName evidence="10">Cytochrome P450</fullName>
    </recommendedName>
</protein>
<evidence type="ECO:0000256" key="6">
    <source>
        <dbReference type="PIRSR" id="PIRSR602401-1"/>
    </source>
</evidence>
<dbReference type="EMBL" id="LT554890">
    <property type="protein sequence ID" value="SAM08294.1"/>
    <property type="molecule type" value="Genomic_DNA"/>
</dbReference>
<dbReference type="FunCoup" id="A0A168SDW7">
    <property type="interactions" value="516"/>
</dbReference>
<dbReference type="GO" id="GO:0016705">
    <property type="term" value="F:oxidoreductase activity, acting on paired donors, with incorporation or reduction of molecular oxygen"/>
    <property type="evidence" value="ECO:0007669"/>
    <property type="project" value="InterPro"/>
</dbReference>
<dbReference type="OrthoDB" id="1372046at2759"/>
<dbReference type="FunFam" id="1.10.630.10:FF:000021">
    <property type="entry name" value="Cytochrome P450 61"/>
    <property type="match status" value="1"/>
</dbReference>
<dbReference type="PRINTS" id="PR00463">
    <property type="entry name" value="EP450I"/>
</dbReference>
<evidence type="ECO:0000256" key="4">
    <source>
        <dbReference type="ARBA" id="ARBA00023002"/>
    </source>
</evidence>
<comment type="cofactor">
    <cofactor evidence="1 6">
        <name>heme</name>
        <dbReference type="ChEBI" id="CHEBI:30413"/>
    </cofactor>
</comment>
<name>A0A168SDW7_ABSGL</name>
<keyword evidence="9" id="KW-1185">Reference proteome</keyword>
<dbReference type="Gene3D" id="1.10.630.10">
    <property type="entry name" value="Cytochrome P450"/>
    <property type="match status" value="1"/>
</dbReference>
<evidence type="ECO:0000256" key="7">
    <source>
        <dbReference type="RuleBase" id="RU000461"/>
    </source>
</evidence>
<dbReference type="SUPFAM" id="SSF48264">
    <property type="entry name" value="Cytochrome P450"/>
    <property type="match status" value="1"/>
</dbReference>
<keyword evidence="6 7" id="KW-0349">Heme</keyword>
<reference evidence="8" key="1">
    <citation type="submission" date="2016-04" db="EMBL/GenBank/DDBJ databases">
        <authorList>
            <person name="Evans L.H."/>
            <person name="Alamgir A."/>
            <person name="Owens N."/>
            <person name="Weber N.D."/>
            <person name="Virtaneva K."/>
            <person name="Barbian K."/>
            <person name="Babar A."/>
            <person name="Rosenke K."/>
        </authorList>
    </citation>
    <scope>NUCLEOTIDE SEQUENCE [LARGE SCALE GENOMIC DNA]</scope>
    <source>
        <strain evidence="8">CBS 101.48</strain>
    </source>
</reference>
<keyword evidence="7" id="KW-0503">Monooxygenase</keyword>
<evidence type="ECO:0000256" key="1">
    <source>
        <dbReference type="ARBA" id="ARBA00001971"/>
    </source>
</evidence>
<dbReference type="AlphaFoldDB" id="A0A168SDW7"/>
<dbReference type="InterPro" id="IPR002401">
    <property type="entry name" value="Cyt_P450_E_grp-I"/>
</dbReference>
<dbReference type="GO" id="GO:0004497">
    <property type="term" value="F:monooxygenase activity"/>
    <property type="evidence" value="ECO:0007669"/>
    <property type="project" value="UniProtKB-KW"/>
</dbReference>
<dbReference type="PANTHER" id="PTHR24286">
    <property type="entry name" value="CYTOCHROME P450 26"/>
    <property type="match status" value="1"/>
</dbReference>
<evidence type="ECO:0000256" key="5">
    <source>
        <dbReference type="ARBA" id="ARBA00023004"/>
    </source>
</evidence>
<dbReference type="PANTHER" id="PTHR24286:SF228">
    <property type="entry name" value="C-22 STEROL DESATURASE ERG5"/>
    <property type="match status" value="1"/>
</dbReference>
<dbReference type="InterPro" id="IPR017972">
    <property type="entry name" value="Cyt_P450_CS"/>
</dbReference>
<evidence type="ECO:0000313" key="9">
    <source>
        <dbReference type="Proteomes" id="UP000078561"/>
    </source>
</evidence>
<gene>
    <name evidence="8" type="primary">ABSGL_13956.1 scaffold 14344</name>
</gene>
<dbReference type="Pfam" id="PF00067">
    <property type="entry name" value="p450"/>
    <property type="match status" value="1"/>
</dbReference>
<feature type="binding site" description="axial binding residue" evidence="6">
    <location>
        <position position="554"/>
    </location>
    <ligand>
        <name>heme</name>
        <dbReference type="ChEBI" id="CHEBI:30413"/>
    </ligand>
    <ligandPart>
        <name>Fe</name>
        <dbReference type="ChEBI" id="CHEBI:18248"/>
    </ligandPart>
</feature>
<organism evidence="8">
    <name type="scientific">Absidia glauca</name>
    <name type="common">Pin mould</name>
    <dbReference type="NCBI Taxonomy" id="4829"/>
    <lineage>
        <taxon>Eukaryota</taxon>
        <taxon>Fungi</taxon>
        <taxon>Fungi incertae sedis</taxon>
        <taxon>Mucoromycota</taxon>
        <taxon>Mucoromycotina</taxon>
        <taxon>Mucoromycetes</taxon>
        <taxon>Mucorales</taxon>
        <taxon>Cunninghamellaceae</taxon>
        <taxon>Absidia</taxon>
    </lineage>
</organism>
<keyword evidence="4 7" id="KW-0560">Oxidoreductase</keyword>
<dbReference type="GO" id="GO:0005506">
    <property type="term" value="F:iron ion binding"/>
    <property type="evidence" value="ECO:0007669"/>
    <property type="project" value="InterPro"/>
</dbReference>
<dbReference type="Proteomes" id="UP000078561">
    <property type="component" value="Unassembled WGS sequence"/>
</dbReference>
<dbReference type="GO" id="GO:0016125">
    <property type="term" value="P:sterol metabolic process"/>
    <property type="evidence" value="ECO:0007669"/>
    <property type="project" value="TreeGrafter"/>
</dbReference>
<sequence length="612" mass="69568">MIVCAVVGELSPYSSPVTFPLRTRSLSSLTLPSTLPFRVASSSVPSNPRHLSLVYSTLCLLRDLHTLDISLTWRLQAPTQFFPKRLSLTRSILRDLISLFDPRALESTKNTIAAFIKTMFAQKPNVSTTAVVCSAVVGLFAYEQYVYLKKKKSLPGPQFKIPVIGAFMDSLYPTFEGYMNKWKSGELSCVGVFDRFVVIASTCDLSRKILNSPVYAEPAVVASMKHILCDDNWVFLSGKSHVDYRRGLNVLFTRKALGMYIPIQESVYQKHFDKWLSFKGEKQQFQWHFRELNMESSLRVFLGFHMSDKVAETISEEYFNITAALELVNFPIPLPGTKVYKAIQSRKYIVHHFIEAIKDSRIRMDNGGQVKSMMDAWISAMKETELECERDGKPAPRRFDDREVALTILTFLFASQDATSSAMTWAFQLLADHPDVLEKVRQEQIKVRNGNLATELSLELMEESVYLRQVVKEILRLRPPVLMVPYQTVREWPLTSSYTVPKGAMLIPTTYPALHDATAYPNPDSFDPDRWGPSGQAEKHPKNFMVFGNGPHHCLGKEYAIMHLMATMAQASLQLDWTHYRTDKSDDISIFATIYPQDGCIMSFHPRETTTA</sequence>
<dbReference type="PROSITE" id="PS00086">
    <property type="entry name" value="CYTOCHROME_P450"/>
    <property type="match status" value="1"/>
</dbReference>
<evidence type="ECO:0000256" key="2">
    <source>
        <dbReference type="ARBA" id="ARBA00010617"/>
    </source>
</evidence>
<evidence type="ECO:0000256" key="3">
    <source>
        <dbReference type="ARBA" id="ARBA00022723"/>
    </source>
</evidence>
<comment type="similarity">
    <text evidence="2 7">Belongs to the cytochrome P450 family.</text>
</comment>
<proteinExistence type="inferred from homology"/>
<dbReference type="InterPro" id="IPR036396">
    <property type="entry name" value="Cyt_P450_sf"/>
</dbReference>
<dbReference type="PRINTS" id="PR00385">
    <property type="entry name" value="P450"/>
</dbReference>
<accession>A0A168SDW7</accession>
<dbReference type="STRING" id="4829.A0A168SDW7"/>